<feature type="transmembrane region" description="Helical" evidence="8">
    <location>
        <begin position="127"/>
        <end position="145"/>
    </location>
</feature>
<proteinExistence type="predicted"/>
<gene>
    <name evidence="10" type="ORF">IQ230_18865</name>
</gene>
<evidence type="ECO:0000256" key="2">
    <source>
        <dbReference type="ARBA" id="ARBA00022475"/>
    </source>
</evidence>
<feature type="transmembrane region" description="Helical" evidence="8">
    <location>
        <begin position="206"/>
        <end position="233"/>
    </location>
</feature>
<dbReference type="Proteomes" id="UP000651156">
    <property type="component" value="Unassembled WGS sequence"/>
</dbReference>
<feature type="transmembrane region" description="Helical" evidence="8">
    <location>
        <begin position="334"/>
        <end position="354"/>
    </location>
</feature>
<feature type="transmembrane region" description="Helical" evidence="8">
    <location>
        <begin position="308"/>
        <end position="327"/>
    </location>
</feature>
<evidence type="ECO:0000256" key="5">
    <source>
        <dbReference type="ARBA" id="ARBA00022692"/>
    </source>
</evidence>
<evidence type="ECO:0000259" key="9">
    <source>
        <dbReference type="Pfam" id="PF13231"/>
    </source>
</evidence>
<keyword evidence="5 8" id="KW-0812">Transmembrane</keyword>
<feature type="transmembrane region" description="Helical" evidence="8">
    <location>
        <begin position="245"/>
        <end position="270"/>
    </location>
</feature>
<comment type="subcellular location">
    <subcellularLocation>
        <location evidence="1">Cell membrane</location>
        <topology evidence="1">Multi-pass membrane protein</topology>
    </subcellularLocation>
</comment>
<comment type="caution">
    <text evidence="10">The sequence shown here is derived from an EMBL/GenBank/DDBJ whole genome shotgun (WGS) entry which is preliminary data.</text>
</comment>
<evidence type="ECO:0000256" key="4">
    <source>
        <dbReference type="ARBA" id="ARBA00022679"/>
    </source>
</evidence>
<protein>
    <submittedName>
        <fullName evidence="10">Glycosyltransferase family 39 protein</fullName>
    </submittedName>
</protein>
<keyword evidence="11" id="KW-1185">Reference proteome</keyword>
<feature type="transmembrane region" description="Helical" evidence="8">
    <location>
        <begin position="396"/>
        <end position="422"/>
    </location>
</feature>
<evidence type="ECO:0000256" key="6">
    <source>
        <dbReference type="ARBA" id="ARBA00022989"/>
    </source>
</evidence>
<dbReference type="InterPro" id="IPR038731">
    <property type="entry name" value="RgtA/B/C-like"/>
</dbReference>
<evidence type="ECO:0000313" key="10">
    <source>
        <dbReference type="EMBL" id="MBE9192373.1"/>
    </source>
</evidence>
<reference evidence="10 11" key="1">
    <citation type="submission" date="2020-10" db="EMBL/GenBank/DDBJ databases">
        <authorList>
            <person name="Castelo-Branco R."/>
            <person name="Eusebio N."/>
            <person name="Adriana R."/>
            <person name="Vieira A."/>
            <person name="Brugerolle De Fraissinette N."/>
            <person name="Rezende De Castro R."/>
            <person name="Schneider M.P."/>
            <person name="Vasconcelos V."/>
            <person name="Leao P.N."/>
        </authorList>
    </citation>
    <scope>NUCLEOTIDE SEQUENCE [LARGE SCALE GENOMIC DNA]</scope>
    <source>
        <strain evidence="10 11">LEGE 06123</strain>
    </source>
</reference>
<keyword evidence="4" id="KW-0808">Transferase</keyword>
<keyword evidence="2" id="KW-1003">Cell membrane</keyword>
<sequence length="520" mass="59640">MKLYFFKKIIVKLLLPQKIFFLVIALLLIGTFFRFINLDQKVYWYDETITSLRIAGYRQTEVVQQIFDDKEISVQTLQKYQKVNPKTTLLATTYSLATEAPQHPPLYFLAAQFWTQWLGDSVTTMRSLSALISILIFPCLYWLCLELFGSSLTGWMAIALIAVSPFHVLYAQEAREYSLWTVTTLLSSTALLRAMRLKTKSSWRVYAVTIAAGLYSFTFSLFIVTGHSIYIITTEKFRLTKIVKASLFACFIGLLAFSPWILIIIIHLLAVGDISGWTAINLPLSSLIKEWFINFSSIFFDLNFRHNNVYLTLPILILEIYSIYFVCKKSPQKAWLFILTLVGVTAIALVLPDLLWGGRRSSVSRYFIPCYLGIHLSVAYLIATQITSTSFPQRKIWQIITAMLILCGILSCAISSQSVVWWNKYDSYDNPQVARTLNQANRPLLISDPGVSFGYVLSLSYLLAPEVKLQLFTEPSVTEISTDAQNIFLYRPSQKLRNQLETKYTVVPIKENQNFWRLER</sequence>
<dbReference type="InterPro" id="IPR050297">
    <property type="entry name" value="LipidA_mod_glycosyltrf_83"/>
</dbReference>
<organism evidence="10 11">
    <name type="scientific">Gloeocapsopsis crepidinum LEGE 06123</name>
    <dbReference type="NCBI Taxonomy" id="588587"/>
    <lineage>
        <taxon>Bacteria</taxon>
        <taxon>Bacillati</taxon>
        <taxon>Cyanobacteriota</taxon>
        <taxon>Cyanophyceae</taxon>
        <taxon>Oscillatoriophycideae</taxon>
        <taxon>Chroococcales</taxon>
        <taxon>Chroococcaceae</taxon>
        <taxon>Gloeocapsopsis</taxon>
    </lineage>
</organism>
<feature type="transmembrane region" description="Helical" evidence="8">
    <location>
        <begin position="366"/>
        <end position="384"/>
    </location>
</feature>
<evidence type="ECO:0000256" key="7">
    <source>
        <dbReference type="ARBA" id="ARBA00023136"/>
    </source>
</evidence>
<evidence type="ECO:0000256" key="3">
    <source>
        <dbReference type="ARBA" id="ARBA00022676"/>
    </source>
</evidence>
<dbReference type="Pfam" id="PF13231">
    <property type="entry name" value="PMT_2"/>
    <property type="match status" value="1"/>
</dbReference>
<dbReference type="RefSeq" id="WP_193933804.1">
    <property type="nucleotide sequence ID" value="NZ_CAWPMZ010000089.1"/>
</dbReference>
<keyword evidence="6 8" id="KW-1133">Transmembrane helix</keyword>
<evidence type="ECO:0000256" key="1">
    <source>
        <dbReference type="ARBA" id="ARBA00004651"/>
    </source>
</evidence>
<keyword evidence="7 8" id="KW-0472">Membrane</keyword>
<dbReference type="PANTHER" id="PTHR33908">
    <property type="entry name" value="MANNOSYLTRANSFERASE YKCB-RELATED"/>
    <property type="match status" value="1"/>
</dbReference>
<keyword evidence="3" id="KW-0328">Glycosyltransferase</keyword>
<dbReference type="PANTHER" id="PTHR33908:SF11">
    <property type="entry name" value="MEMBRANE PROTEIN"/>
    <property type="match status" value="1"/>
</dbReference>
<feature type="domain" description="Glycosyltransferase RgtA/B/C/D-like" evidence="9">
    <location>
        <begin position="102"/>
        <end position="262"/>
    </location>
</feature>
<feature type="transmembrane region" description="Helical" evidence="8">
    <location>
        <begin position="152"/>
        <end position="171"/>
    </location>
</feature>
<name>A0ABR9UWF6_9CHRO</name>
<feature type="transmembrane region" description="Helical" evidence="8">
    <location>
        <begin position="20"/>
        <end position="36"/>
    </location>
</feature>
<evidence type="ECO:0000256" key="8">
    <source>
        <dbReference type="SAM" id="Phobius"/>
    </source>
</evidence>
<feature type="transmembrane region" description="Helical" evidence="8">
    <location>
        <begin position="282"/>
        <end position="302"/>
    </location>
</feature>
<accession>A0ABR9UWF6</accession>
<dbReference type="EMBL" id="JADEWN010000053">
    <property type="protein sequence ID" value="MBE9192373.1"/>
    <property type="molecule type" value="Genomic_DNA"/>
</dbReference>
<evidence type="ECO:0000313" key="11">
    <source>
        <dbReference type="Proteomes" id="UP000651156"/>
    </source>
</evidence>